<evidence type="ECO:0000313" key="3">
    <source>
        <dbReference type="Proteomes" id="UP000326198"/>
    </source>
</evidence>
<accession>A0A5N7AU98</accession>
<dbReference type="InterPro" id="IPR003034">
    <property type="entry name" value="SAP_dom"/>
</dbReference>
<proteinExistence type="predicted"/>
<evidence type="ECO:0000259" key="1">
    <source>
        <dbReference type="Pfam" id="PF02037"/>
    </source>
</evidence>
<dbReference type="Pfam" id="PF02037">
    <property type="entry name" value="SAP"/>
    <property type="match status" value="1"/>
</dbReference>
<evidence type="ECO:0000313" key="2">
    <source>
        <dbReference type="EMBL" id="KAE8373432.1"/>
    </source>
</evidence>
<dbReference type="OrthoDB" id="3993201at2759"/>
<dbReference type="SUPFAM" id="SSF68906">
    <property type="entry name" value="SAP domain"/>
    <property type="match status" value="1"/>
</dbReference>
<organism evidence="2 3">
    <name type="scientific">Aspergillus bertholletiae</name>
    <dbReference type="NCBI Taxonomy" id="1226010"/>
    <lineage>
        <taxon>Eukaryota</taxon>
        <taxon>Fungi</taxon>
        <taxon>Dikarya</taxon>
        <taxon>Ascomycota</taxon>
        <taxon>Pezizomycotina</taxon>
        <taxon>Eurotiomycetes</taxon>
        <taxon>Eurotiomycetidae</taxon>
        <taxon>Eurotiales</taxon>
        <taxon>Aspergillaceae</taxon>
        <taxon>Aspergillus</taxon>
        <taxon>Aspergillus subgen. Circumdati</taxon>
    </lineage>
</organism>
<dbReference type="Gene3D" id="1.10.720.30">
    <property type="entry name" value="SAP domain"/>
    <property type="match status" value="1"/>
</dbReference>
<dbReference type="AlphaFoldDB" id="A0A5N7AU98"/>
<dbReference type="EMBL" id="ML736315">
    <property type="protein sequence ID" value="KAE8373432.1"/>
    <property type="molecule type" value="Genomic_DNA"/>
</dbReference>
<dbReference type="Proteomes" id="UP000326198">
    <property type="component" value="Unassembled WGS sequence"/>
</dbReference>
<name>A0A5N7AU98_9EURO</name>
<keyword evidence="3" id="KW-1185">Reference proteome</keyword>
<sequence>MAAPRSTSLRALRVLSQQHTATPYLRRSLHITGVNSAQPVNVPDRTSLYATRSLADLQRECHKRKLGASGNQSELVERLANHDFLQSRAFSIAMKRINGSSAAESISTRQFNTSRALKAVNDSSTVDFAYLPSMDEIDAPARSADTRIPIISDVHADFSSQPSNPPMKPQVHTVSGGGADIAVSPMAEVVDNNSVDIDPFSLTEAVGKSRIGEELWKSQNGSKEPGVVKELWAGFLDDILGPKQQSLHKQL</sequence>
<dbReference type="InterPro" id="IPR036361">
    <property type="entry name" value="SAP_dom_sf"/>
</dbReference>
<protein>
    <recommendedName>
        <fullName evidence="1">SAP domain-containing protein</fullName>
    </recommendedName>
</protein>
<gene>
    <name evidence="2" type="ORF">BDV26DRAFT_272081</name>
</gene>
<reference evidence="2 3" key="1">
    <citation type="submission" date="2019-04" db="EMBL/GenBank/DDBJ databases">
        <title>Friends and foes A comparative genomics studyof 23 Aspergillus species from section Flavi.</title>
        <authorList>
            <consortium name="DOE Joint Genome Institute"/>
            <person name="Kjaerbolling I."/>
            <person name="Vesth T."/>
            <person name="Frisvad J.C."/>
            <person name="Nybo J.L."/>
            <person name="Theobald S."/>
            <person name="Kildgaard S."/>
            <person name="Isbrandt T."/>
            <person name="Kuo A."/>
            <person name="Sato A."/>
            <person name="Lyhne E.K."/>
            <person name="Kogle M.E."/>
            <person name="Wiebenga A."/>
            <person name="Kun R.S."/>
            <person name="Lubbers R.J."/>
            <person name="Makela M.R."/>
            <person name="Barry K."/>
            <person name="Chovatia M."/>
            <person name="Clum A."/>
            <person name="Daum C."/>
            <person name="Haridas S."/>
            <person name="He G."/>
            <person name="LaButti K."/>
            <person name="Lipzen A."/>
            <person name="Mondo S."/>
            <person name="Riley R."/>
            <person name="Salamov A."/>
            <person name="Simmons B.A."/>
            <person name="Magnuson J.K."/>
            <person name="Henrissat B."/>
            <person name="Mortensen U.H."/>
            <person name="Larsen T.O."/>
            <person name="Devries R.P."/>
            <person name="Grigoriev I.V."/>
            <person name="Machida M."/>
            <person name="Baker S.E."/>
            <person name="Andersen M.R."/>
        </authorList>
    </citation>
    <scope>NUCLEOTIDE SEQUENCE [LARGE SCALE GENOMIC DNA]</scope>
    <source>
        <strain evidence="2 3">IBT 29228</strain>
    </source>
</reference>
<feature type="domain" description="SAP" evidence="1">
    <location>
        <begin position="49"/>
        <end position="83"/>
    </location>
</feature>